<keyword evidence="2" id="KW-1185">Reference proteome</keyword>
<name>A0A8S1MMF1_9CILI</name>
<protein>
    <submittedName>
        <fullName evidence="1">Uncharacterized protein</fullName>
    </submittedName>
</protein>
<sequence length="73" mass="9220">MYYQYWIEQLKIIYYLRPFQKKEIQDQSHYKQQQNKKNIKYNRRQKMIILGRNNLEKLIKLSQITLTEYCNQS</sequence>
<organism evidence="1 2">
    <name type="scientific">Paramecium sonneborni</name>
    <dbReference type="NCBI Taxonomy" id="65129"/>
    <lineage>
        <taxon>Eukaryota</taxon>
        <taxon>Sar</taxon>
        <taxon>Alveolata</taxon>
        <taxon>Ciliophora</taxon>
        <taxon>Intramacronucleata</taxon>
        <taxon>Oligohymenophorea</taxon>
        <taxon>Peniculida</taxon>
        <taxon>Parameciidae</taxon>
        <taxon>Paramecium</taxon>
    </lineage>
</organism>
<dbReference type="AlphaFoldDB" id="A0A8S1MMF1"/>
<reference evidence="1" key="1">
    <citation type="submission" date="2021-01" db="EMBL/GenBank/DDBJ databases">
        <authorList>
            <consortium name="Genoscope - CEA"/>
            <person name="William W."/>
        </authorList>
    </citation>
    <scope>NUCLEOTIDE SEQUENCE</scope>
</reference>
<evidence type="ECO:0000313" key="1">
    <source>
        <dbReference type="EMBL" id="CAD8080492.1"/>
    </source>
</evidence>
<evidence type="ECO:0000313" key="2">
    <source>
        <dbReference type="Proteomes" id="UP000692954"/>
    </source>
</evidence>
<dbReference type="Proteomes" id="UP000692954">
    <property type="component" value="Unassembled WGS sequence"/>
</dbReference>
<gene>
    <name evidence="1" type="ORF">PSON_ATCC_30995.1.T0400272</name>
</gene>
<comment type="caution">
    <text evidence="1">The sequence shown here is derived from an EMBL/GenBank/DDBJ whole genome shotgun (WGS) entry which is preliminary data.</text>
</comment>
<proteinExistence type="predicted"/>
<accession>A0A8S1MMF1</accession>
<dbReference type="EMBL" id="CAJJDN010000040">
    <property type="protein sequence ID" value="CAD8080492.1"/>
    <property type="molecule type" value="Genomic_DNA"/>
</dbReference>